<comment type="caution">
    <text evidence="1">The sequence shown here is derived from an EMBL/GenBank/DDBJ whole genome shotgun (WGS) entry which is preliminary data.</text>
</comment>
<sequence>MHIPKTTKAWFGLSPTGDLGPYTIYTSRRAGSVWYAKAPPTCPPSVHQLRQRNRFRNAAFAWRRLSQEQR</sequence>
<accession>A0A0F9C5X8</accession>
<reference evidence="1" key="1">
    <citation type="journal article" date="2015" name="Nature">
        <title>Complex archaea that bridge the gap between prokaryotes and eukaryotes.</title>
        <authorList>
            <person name="Spang A."/>
            <person name="Saw J.H."/>
            <person name="Jorgensen S.L."/>
            <person name="Zaremba-Niedzwiedzka K."/>
            <person name="Martijn J."/>
            <person name="Lind A.E."/>
            <person name="van Eijk R."/>
            <person name="Schleper C."/>
            <person name="Guy L."/>
            <person name="Ettema T.J."/>
        </authorList>
    </citation>
    <scope>NUCLEOTIDE SEQUENCE</scope>
</reference>
<evidence type="ECO:0000313" key="1">
    <source>
        <dbReference type="EMBL" id="KKK92061.1"/>
    </source>
</evidence>
<protein>
    <submittedName>
        <fullName evidence="1">Uncharacterized protein</fullName>
    </submittedName>
</protein>
<organism evidence="1">
    <name type="scientific">marine sediment metagenome</name>
    <dbReference type="NCBI Taxonomy" id="412755"/>
    <lineage>
        <taxon>unclassified sequences</taxon>
        <taxon>metagenomes</taxon>
        <taxon>ecological metagenomes</taxon>
    </lineage>
</organism>
<dbReference type="AlphaFoldDB" id="A0A0F9C5X8"/>
<name>A0A0F9C5X8_9ZZZZ</name>
<gene>
    <name evidence="1" type="ORF">LCGC14_2706680</name>
</gene>
<proteinExistence type="predicted"/>
<dbReference type="EMBL" id="LAZR01048381">
    <property type="protein sequence ID" value="KKK92061.1"/>
    <property type="molecule type" value="Genomic_DNA"/>
</dbReference>
<feature type="non-terminal residue" evidence="1">
    <location>
        <position position="70"/>
    </location>
</feature>